<dbReference type="AlphaFoldDB" id="A0A2T6ZWA5"/>
<sequence>MINSIDDAFVGYGIRRQVRITIEPSLNCMIIKCTGIPHERISWTFMTEITDKIREIPNHDKSSYYPAGCSRFCGSGGRGKEADGGLAPAGTRDSQDSWPSIVLEVGDSQRIRALHECAVWWLTESKGQTRMVILIKLTRDPLQLHLELWEMIPDPSKPSTQSREPKIPGFEKYFDIDAEGKITHHKDHPSLTIPYRTIFDVDHDDATDITLSHADMKSWALRLFTGLS</sequence>
<dbReference type="STRING" id="42251.A0A2T6ZWA5"/>
<dbReference type="Proteomes" id="UP000244722">
    <property type="component" value="Unassembled WGS sequence"/>
</dbReference>
<reference evidence="1 2" key="1">
    <citation type="submission" date="2017-04" db="EMBL/GenBank/DDBJ databases">
        <title>Draft genome sequence of Tuber borchii Vittad., a whitish edible truffle.</title>
        <authorList>
            <consortium name="DOE Joint Genome Institute"/>
            <person name="Murat C."/>
            <person name="Kuo A."/>
            <person name="Barry K.W."/>
            <person name="Clum A."/>
            <person name="Dockter R.B."/>
            <person name="Fauchery L."/>
            <person name="Iotti M."/>
            <person name="Kohler A."/>
            <person name="Labutti K."/>
            <person name="Lindquist E.A."/>
            <person name="Lipzen A."/>
            <person name="Ohm R.A."/>
            <person name="Wang M."/>
            <person name="Grigoriev I.V."/>
            <person name="Zambonelli A."/>
            <person name="Martin F.M."/>
        </authorList>
    </citation>
    <scope>NUCLEOTIDE SEQUENCE [LARGE SCALE GENOMIC DNA]</scope>
    <source>
        <strain evidence="1 2">Tbo3840</strain>
    </source>
</reference>
<protein>
    <submittedName>
        <fullName evidence="1">Uncharacterized protein</fullName>
    </submittedName>
</protein>
<name>A0A2T6ZWA5_TUBBO</name>
<comment type="caution">
    <text evidence="1">The sequence shown here is derived from an EMBL/GenBank/DDBJ whole genome shotgun (WGS) entry which is preliminary data.</text>
</comment>
<dbReference type="OrthoDB" id="76567at2759"/>
<proteinExistence type="predicted"/>
<keyword evidence="2" id="KW-1185">Reference proteome</keyword>
<gene>
    <name evidence="1" type="ORF">B9Z19DRAFT_1124747</name>
</gene>
<accession>A0A2T6ZWA5</accession>
<evidence type="ECO:0000313" key="1">
    <source>
        <dbReference type="EMBL" id="PUU79768.1"/>
    </source>
</evidence>
<organism evidence="1 2">
    <name type="scientific">Tuber borchii</name>
    <name type="common">White truffle</name>
    <dbReference type="NCBI Taxonomy" id="42251"/>
    <lineage>
        <taxon>Eukaryota</taxon>
        <taxon>Fungi</taxon>
        <taxon>Dikarya</taxon>
        <taxon>Ascomycota</taxon>
        <taxon>Pezizomycotina</taxon>
        <taxon>Pezizomycetes</taxon>
        <taxon>Pezizales</taxon>
        <taxon>Tuberaceae</taxon>
        <taxon>Tuber</taxon>
    </lineage>
</organism>
<dbReference type="EMBL" id="NESQ01000083">
    <property type="protein sequence ID" value="PUU79768.1"/>
    <property type="molecule type" value="Genomic_DNA"/>
</dbReference>
<evidence type="ECO:0000313" key="2">
    <source>
        <dbReference type="Proteomes" id="UP000244722"/>
    </source>
</evidence>